<evidence type="ECO:0000256" key="1">
    <source>
        <dbReference type="ARBA" id="ARBA00004571"/>
    </source>
</evidence>
<keyword evidence="4 11" id="KW-1134">Transmembrane beta strand</keyword>
<dbReference type="GO" id="GO:0015344">
    <property type="term" value="F:siderophore uptake transmembrane transporter activity"/>
    <property type="evidence" value="ECO:0007669"/>
    <property type="project" value="TreeGrafter"/>
</dbReference>
<dbReference type="GO" id="GO:0044718">
    <property type="term" value="P:siderophore transmembrane transport"/>
    <property type="evidence" value="ECO:0007669"/>
    <property type="project" value="TreeGrafter"/>
</dbReference>
<keyword evidence="9 16" id="KW-0675">Receptor</keyword>
<accession>V5BYP6</accession>
<dbReference type="Pfam" id="PF07715">
    <property type="entry name" value="Plug"/>
    <property type="match status" value="1"/>
</dbReference>
<feature type="signal peptide" evidence="13">
    <location>
        <begin position="1"/>
        <end position="22"/>
    </location>
</feature>
<evidence type="ECO:0000256" key="6">
    <source>
        <dbReference type="ARBA" id="ARBA00022729"/>
    </source>
</evidence>
<comment type="similarity">
    <text evidence="2">Belongs to the TonB-dependent receptor family. Hemoglobin/haptoglobin binding protein subfamily.</text>
</comment>
<evidence type="ECO:0000256" key="13">
    <source>
        <dbReference type="SAM" id="SignalP"/>
    </source>
</evidence>
<sequence>MRFQSFIQLVSMIFLPLGLAYAQNDPYSPGGSATAEEKQLFQEIPSVFTASKYEQKVSKAPASVSIVTADEIKKWGYQSFGDIIASLKGFYNTTDHNYGFIGSRGFGLPTDNNTRLLLLIDGHRYNDNLFESFYSDQNFPVDVDMIERVEVVRGPSSSLYGSSAVFGVINVITKRGRDLDGANVKASYGSFDTYKTSASYGKRFNSGLEAFLTGTIYNSQGNTRFFSKEFDSPATNNGIYQNNDYEEAQKLMGKFSYGDFTLEGVYVNRRKGIPTASFETIFNDPRTHTTDQAAFLYLNYNHTFENQLNLQTRVSYNQYNYKGDFPTDFGNQFTPPGIAINKDSTHGQWWRAITELSKVIDDHRLTVGGEIQHDFDQFLSNFNARPNLPISQLVSSNVNSYRWALFAQDEYKFNDQFTFNAGIRYDFYSIFGDTLNPRLALIYNPWEKTTVKLLYGTAFRAPSQFEINTPFFGNLPNPSLKPEKLDTTELILEHYFNDHLRGEFNLFHTDVNNIIAQVSVNNNNTQSQNVNNAESNGLELQLEDNWGNGFQGRISYSFQKTTDSKTNQRLANSPAHMAKLNLIAPLWQDIVFLGFETQYLSSRLVPAKNPGGVIGKVDDYVISNLTVFTKNWVKGLELSAGAYNLFDERYFDPGSPDHRQTGIQRDGITFRVKASMDF</sequence>
<keyword evidence="8 11" id="KW-0472">Membrane</keyword>
<protein>
    <submittedName>
        <fullName evidence="16">Colicin I receptor</fullName>
    </submittedName>
</protein>
<evidence type="ECO:0000256" key="4">
    <source>
        <dbReference type="ARBA" id="ARBA00022452"/>
    </source>
</evidence>
<dbReference type="OrthoDB" id="9815954at2"/>
<dbReference type="GO" id="GO:0009279">
    <property type="term" value="C:cell outer membrane"/>
    <property type="evidence" value="ECO:0007669"/>
    <property type="project" value="UniProtKB-SubCell"/>
</dbReference>
<keyword evidence="6 13" id="KW-0732">Signal</keyword>
<keyword evidence="10 11" id="KW-0998">Cell outer membrane</keyword>
<evidence type="ECO:0000256" key="7">
    <source>
        <dbReference type="ARBA" id="ARBA00023077"/>
    </source>
</evidence>
<dbReference type="SUPFAM" id="SSF56935">
    <property type="entry name" value="Porins"/>
    <property type="match status" value="1"/>
</dbReference>
<dbReference type="CDD" id="cd01347">
    <property type="entry name" value="ligand_gated_channel"/>
    <property type="match status" value="1"/>
</dbReference>
<keyword evidence="5 11" id="KW-0812">Transmembrane</keyword>
<evidence type="ECO:0000256" key="3">
    <source>
        <dbReference type="ARBA" id="ARBA00022448"/>
    </source>
</evidence>
<evidence type="ECO:0000256" key="12">
    <source>
        <dbReference type="RuleBase" id="RU003357"/>
    </source>
</evidence>
<keyword evidence="7 12" id="KW-0798">TonB box</keyword>
<evidence type="ECO:0000256" key="10">
    <source>
        <dbReference type="ARBA" id="ARBA00023237"/>
    </source>
</evidence>
<dbReference type="Gene3D" id="2.40.170.20">
    <property type="entry name" value="TonB-dependent receptor, beta-barrel domain"/>
    <property type="match status" value="1"/>
</dbReference>
<dbReference type="eggNOG" id="COG4771">
    <property type="taxonomic scope" value="Bacteria"/>
</dbReference>
<evidence type="ECO:0000256" key="5">
    <source>
        <dbReference type="ARBA" id="ARBA00022692"/>
    </source>
</evidence>
<evidence type="ECO:0000313" key="16">
    <source>
        <dbReference type="EMBL" id="ESS71382.1"/>
    </source>
</evidence>
<dbReference type="InterPro" id="IPR039426">
    <property type="entry name" value="TonB-dep_rcpt-like"/>
</dbReference>
<feature type="domain" description="TonB-dependent receptor plug" evidence="15">
    <location>
        <begin position="57"/>
        <end position="168"/>
    </location>
</feature>
<dbReference type="PANTHER" id="PTHR30069">
    <property type="entry name" value="TONB-DEPENDENT OUTER MEMBRANE RECEPTOR"/>
    <property type="match status" value="1"/>
</dbReference>
<dbReference type="AlphaFoldDB" id="V5BYP6"/>
<dbReference type="Gene3D" id="2.170.130.10">
    <property type="entry name" value="TonB-dependent receptor, plug domain"/>
    <property type="match status" value="1"/>
</dbReference>
<keyword evidence="3 11" id="KW-0813">Transport</keyword>
<feature type="chain" id="PRO_5004731728" evidence="13">
    <location>
        <begin position="23"/>
        <end position="678"/>
    </location>
</feature>
<evidence type="ECO:0000256" key="2">
    <source>
        <dbReference type="ARBA" id="ARBA00008143"/>
    </source>
</evidence>
<dbReference type="Proteomes" id="UP000017842">
    <property type="component" value="Unassembled WGS sequence"/>
</dbReference>
<evidence type="ECO:0000256" key="8">
    <source>
        <dbReference type="ARBA" id="ARBA00023136"/>
    </source>
</evidence>
<organism evidence="16 17">
    <name type="scientific">Methyloglobulus morosus KoM1</name>
    <dbReference type="NCBI Taxonomy" id="1116472"/>
    <lineage>
        <taxon>Bacteria</taxon>
        <taxon>Pseudomonadati</taxon>
        <taxon>Pseudomonadota</taxon>
        <taxon>Gammaproteobacteria</taxon>
        <taxon>Methylococcales</taxon>
        <taxon>Methylococcaceae</taxon>
        <taxon>Methyloglobulus</taxon>
    </lineage>
</organism>
<dbReference type="EMBL" id="AYLO01000100">
    <property type="protein sequence ID" value="ESS71382.1"/>
    <property type="molecule type" value="Genomic_DNA"/>
</dbReference>
<dbReference type="Pfam" id="PF00593">
    <property type="entry name" value="TonB_dep_Rec_b-barrel"/>
    <property type="match status" value="1"/>
</dbReference>
<gene>
    <name evidence="16" type="primary">cirA</name>
    <name evidence="16" type="ORF">MGMO_105c00340</name>
</gene>
<dbReference type="InterPro" id="IPR000531">
    <property type="entry name" value="Beta-barrel_TonB"/>
</dbReference>
<evidence type="ECO:0000313" key="17">
    <source>
        <dbReference type="Proteomes" id="UP000017842"/>
    </source>
</evidence>
<dbReference type="PANTHER" id="PTHR30069:SF29">
    <property type="entry name" value="HEMOGLOBIN AND HEMOGLOBIN-HAPTOGLOBIN-BINDING PROTEIN 1-RELATED"/>
    <property type="match status" value="1"/>
</dbReference>
<feature type="domain" description="TonB-dependent receptor-like beta-barrel" evidence="14">
    <location>
        <begin position="252"/>
        <end position="645"/>
    </location>
</feature>
<evidence type="ECO:0000259" key="15">
    <source>
        <dbReference type="Pfam" id="PF07715"/>
    </source>
</evidence>
<reference evidence="16 17" key="1">
    <citation type="journal article" date="2013" name="Genome Announc.">
        <title>Draft Genome Sequence of the Methanotrophic Gammaproteobacterium Methyloglobulus morosus DSM 22980 Strain KoM1.</title>
        <authorList>
            <person name="Poehlein A."/>
            <person name="Deutzmann J.S."/>
            <person name="Daniel R."/>
            <person name="Simeonova D.D."/>
        </authorList>
    </citation>
    <scope>NUCLEOTIDE SEQUENCE [LARGE SCALE GENOMIC DNA]</scope>
    <source>
        <strain evidence="16 17">KoM1</strain>
    </source>
</reference>
<evidence type="ECO:0000259" key="14">
    <source>
        <dbReference type="Pfam" id="PF00593"/>
    </source>
</evidence>
<name>V5BYP6_9GAMM</name>
<comment type="caution">
    <text evidence="16">The sequence shown here is derived from an EMBL/GenBank/DDBJ whole genome shotgun (WGS) entry which is preliminary data.</text>
</comment>
<dbReference type="RefSeq" id="WP_023495553.1">
    <property type="nucleotide sequence ID" value="NZ_AYLO01000100.1"/>
</dbReference>
<evidence type="ECO:0000256" key="9">
    <source>
        <dbReference type="ARBA" id="ARBA00023170"/>
    </source>
</evidence>
<dbReference type="STRING" id="1116472.MGMO_105c00340"/>
<keyword evidence="17" id="KW-1185">Reference proteome</keyword>
<dbReference type="PROSITE" id="PS52016">
    <property type="entry name" value="TONB_DEPENDENT_REC_3"/>
    <property type="match status" value="1"/>
</dbReference>
<dbReference type="InterPro" id="IPR012910">
    <property type="entry name" value="Plug_dom"/>
</dbReference>
<comment type="subcellular location">
    <subcellularLocation>
        <location evidence="1 11">Cell outer membrane</location>
        <topology evidence="1 11">Multi-pass membrane protein</topology>
    </subcellularLocation>
</comment>
<dbReference type="InterPro" id="IPR037066">
    <property type="entry name" value="Plug_dom_sf"/>
</dbReference>
<proteinExistence type="inferred from homology"/>
<evidence type="ECO:0000256" key="11">
    <source>
        <dbReference type="PROSITE-ProRule" id="PRU01360"/>
    </source>
</evidence>
<dbReference type="InterPro" id="IPR036942">
    <property type="entry name" value="Beta-barrel_TonB_sf"/>
</dbReference>